<organism evidence="10 11">
    <name type="scientific">Cohnella cellulosilytica</name>
    <dbReference type="NCBI Taxonomy" id="986710"/>
    <lineage>
        <taxon>Bacteria</taxon>
        <taxon>Bacillati</taxon>
        <taxon>Bacillota</taxon>
        <taxon>Bacilli</taxon>
        <taxon>Bacillales</taxon>
        <taxon>Paenibacillaceae</taxon>
        <taxon>Cohnella</taxon>
    </lineage>
</organism>
<dbReference type="PANTHER" id="PTHR35789:SF1">
    <property type="entry name" value="SPORE GERMINATION PROTEIN B3"/>
    <property type="match status" value="1"/>
</dbReference>
<keyword evidence="4" id="KW-0732">Signal</keyword>
<evidence type="ECO:0000256" key="2">
    <source>
        <dbReference type="ARBA" id="ARBA00007886"/>
    </source>
</evidence>
<feature type="domain" description="Spore germination protein N-terminal" evidence="9">
    <location>
        <begin position="25"/>
        <end position="200"/>
    </location>
</feature>
<keyword evidence="6" id="KW-0564">Palmitate</keyword>
<dbReference type="Pfam" id="PF25198">
    <property type="entry name" value="Spore_GerAC_N"/>
    <property type="match status" value="1"/>
</dbReference>
<feature type="domain" description="Spore germination GerAC-like C-terminal" evidence="8">
    <location>
        <begin position="221"/>
        <end position="376"/>
    </location>
</feature>
<name>A0ABW2F1Y4_9BACL</name>
<evidence type="ECO:0000256" key="1">
    <source>
        <dbReference type="ARBA" id="ARBA00004635"/>
    </source>
</evidence>
<dbReference type="Pfam" id="PF05504">
    <property type="entry name" value="Spore_GerAC"/>
    <property type="match status" value="1"/>
</dbReference>
<gene>
    <name evidence="10" type="ORF">ACFQMJ_00785</name>
</gene>
<evidence type="ECO:0000256" key="6">
    <source>
        <dbReference type="ARBA" id="ARBA00023139"/>
    </source>
</evidence>
<dbReference type="Gene3D" id="3.30.300.210">
    <property type="entry name" value="Nutrient germinant receptor protein C, domain 3"/>
    <property type="match status" value="1"/>
</dbReference>
<comment type="subcellular location">
    <subcellularLocation>
        <location evidence="1">Membrane</location>
        <topology evidence="1">Lipid-anchor</topology>
    </subcellularLocation>
</comment>
<evidence type="ECO:0000256" key="7">
    <source>
        <dbReference type="ARBA" id="ARBA00023288"/>
    </source>
</evidence>
<comment type="caution">
    <text evidence="10">The sequence shown here is derived from an EMBL/GenBank/DDBJ whole genome shotgun (WGS) entry which is preliminary data.</text>
</comment>
<keyword evidence="3" id="KW-0309">Germination</keyword>
<evidence type="ECO:0000256" key="5">
    <source>
        <dbReference type="ARBA" id="ARBA00023136"/>
    </source>
</evidence>
<dbReference type="PANTHER" id="PTHR35789">
    <property type="entry name" value="SPORE GERMINATION PROTEIN B3"/>
    <property type="match status" value="1"/>
</dbReference>
<evidence type="ECO:0000259" key="9">
    <source>
        <dbReference type="Pfam" id="PF25198"/>
    </source>
</evidence>
<dbReference type="InterPro" id="IPR046953">
    <property type="entry name" value="Spore_GerAC-like_C"/>
</dbReference>
<keyword evidence="5" id="KW-0472">Membrane</keyword>
<evidence type="ECO:0000313" key="10">
    <source>
        <dbReference type="EMBL" id="MFC7147053.1"/>
    </source>
</evidence>
<dbReference type="EMBL" id="JBHTAI010000001">
    <property type="protein sequence ID" value="MFC7147053.1"/>
    <property type="molecule type" value="Genomic_DNA"/>
</dbReference>
<proteinExistence type="inferred from homology"/>
<dbReference type="InterPro" id="IPR008844">
    <property type="entry name" value="Spore_GerAC-like"/>
</dbReference>
<dbReference type="InterPro" id="IPR057336">
    <property type="entry name" value="GerAC_N"/>
</dbReference>
<accession>A0ABW2F1Y4</accession>
<dbReference type="Proteomes" id="UP001596378">
    <property type="component" value="Unassembled WGS sequence"/>
</dbReference>
<sequence length="385" mass="44926">MSKLLKLAALLPVVLLTAAISGCWDYKNVDRMNYLTSMSIDHENGQFVVYLQSSQFSGIAKREGAPIESKQKDVVAIGRGESLTDAIFKVYRSEQIPIYWGHLKAMIFTKRALRSIGIVDLTDLINRYREVRYNLWVFGTEERIEKLLNALPFYNRSMYESLLMKPDESYRQFSSIQPVYLYRFLSDTYEKGKTAVLPNLALEHSEWLEGGKEVPLLTLKGAYFFKGTDYLGELSMDQLKGKRYLDKKMFRVPLAIESENKPSVIFVVRTKDFKVRYAIRDGRLRFSVDIKVKSFIDEMLENIDESEMKQMLERQIEQDVRKTYDTGKRIRSDVLNLSYPIFKYHYSDWKTYLREEEFLNSELDSVRVQANILHSGKYKARIAGL</sequence>
<comment type="similarity">
    <text evidence="2">Belongs to the GerABKC lipoprotein family.</text>
</comment>
<dbReference type="PROSITE" id="PS51257">
    <property type="entry name" value="PROKAR_LIPOPROTEIN"/>
    <property type="match status" value="1"/>
</dbReference>
<evidence type="ECO:0000256" key="3">
    <source>
        <dbReference type="ARBA" id="ARBA00022544"/>
    </source>
</evidence>
<evidence type="ECO:0000259" key="8">
    <source>
        <dbReference type="Pfam" id="PF05504"/>
    </source>
</evidence>
<dbReference type="NCBIfam" id="TIGR02887">
    <property type="entry name" value="spore_ger_x_C"/>
    <property type="match status" value="1"/>
</dbReference>
<dbReference type="InterPro" id="IPR038501">
    <property type="entry name" value="Spore_GerAC_C_sf"/>
</dbReference>
<protein>
    <submittedName>
        <fullName evidence="10">Ger(X)C family spore germination protein</fullName>
    </submittedName>
</protein>
<reference evidence="11" key="1">
    <citation type="journal article" date="2019" name="Int. J. Syst. Evol. Microbiol.">
        <title>The Global Catalogue of Microorganisms (GCM) 10K type strain sequencing project: providing services to taxonomists for standard genome sequencing and annotation.</title>
        <authorList>
            <consortium name="The Broad Institute Genomics Platform"/>
            <consortium name="The Broad Institute Genome Sequencing Center for Infectious Disease"/>
            <person name="Wu L."/>
            <person name="Ma J."/>
        </authorList>
    </citation>
    <scope>NUCLEOTIDE SEQUENCE [LARGE SCALE GENOMIC DNA]</scope>
    <source>
        <strain evidence="11">KCTC 12907</strain>
    </source>
</reference>
<evidence type="ECO:0000313" key="11">
    <source>
        <dbReference type="Proteomes" id="UP001596378"/>
    </source>
</evidence>
<evidence type="ECO:0000256" key="4">
    <source>
        <dbReference type="ARBA" id="ARBA00022729"/>
    </source>
</evidence>
<dbReference type="RefSeq" id="WP_378046887.1">
    <property type="nucleotide sequence ID" value="NZ_JBHMDN010000012.1"/>
</dbReference>
<keyword evidence="11" id="KW-1185">Reference proteome</keyword>
<keyword evidence="7" id="KW-0449">Lipoprotein</keyword>